<evidence type="ECO:0000313" key="4">
    <source>
        <dbReference type="Proteomes" id="UP000239494"/>
    </source>
</evidence>
<dbReference type="InterPro" id="IPR036318">
    <property type="entry name" value="FAD-bd_PCMH-like_sf"/>
</dbReference>
<organism evidence="3 4">
    <name type="scientific">Umezawaea tangerina</name>
    <dbReference type="NCBI Taxonomy" id="84725"/>
    <lineage>
        <taxon>Bacteria</taxon>
        <taxon>Bacillati</taxon>
        <taxon>Actinomycetota</taxon>
        <taxon>Actinomycetes</taxon>
        <taxon>Pseudonocardiales</taxon>
        <taxon>Pseudonocardiaceae</taxon>
        <taxon>Umezawaea</taxon>
    </lineage>
</organism>
<gene>
    <name evidence="3" type="ORF">CLV43_107144</name>
</gene>
<dbReference type="RefSeq" id="WP_106189496.1">
    <property type="nucleotide sequence ID" value="NZ_PVTF01000007.1"/>
</dbReference>
<dbReference type="SUPFAM" id="SSF55447">
    <property type="entry name" value="CO dehydrogenase flavoprotein C-terminal domain-like"/>
    <property type="match status" value="1"/>
</dbReference>
<proteinExistence type="predicted"/>
<dbReference type="Gene3D" id="3.30.465.10">
    <property type="match status" value="2"/>
</dbReference>
<dbReference type="InterPro" id="IPR002346">
    <property type="entry name" value="Mopterin_DH_FAD-bd"/>
</dbReference>
<dbReference type="InterPro" id="IPR051312">
    <property type="entry name" value="Diverse_Substr_Oxidored"/>
</dbReference>
<dbReference type="Pfam" id="PF03450">
    <property type="entry name" value="CO_deh_flav_C"/>
    <property type="match status" value="1"/>
</dbReference>
<dbReference type="Proteomes" id="UP000239494">
    <property type="component" value="Unassembled WGS sequence"/>
</dbReference>
<dbReference type="PANTHER" id="PTHR42659:SF1">
    <property type="entry name" value="OXIDOREDUCTASE"/>
    <property type="match status" value="1"/>
</dbReference>
<dbReference type="InterPro" id="IPR016166">
    <property type="entry name" value="FAD-bd_PCMH"/>
</dbReference>
<accession>A0A2T0T1N5</accession>
<dbReference type="Gene3D" id="3.30.390.50">
    <property type="entry name" value="CO dehydrogenase flavoprotein, C-terminal domain"/>
    <property type="match status" value="1"/>
</dbReference>
<dbReference type="SUPFAM" id="SSF56176">
    <property type="entry name" value="FAD-binding/transporter-associated domain-like"/>
    <property type="match status" value="1"/>
</dbReference>
<dbReference type="InterPro" id="IPR036683">
    <property type="entry name" value="CO_DH_flav_C_dom_sf"/>
</dbReference>
<dbReference type="AlphaFoldDB" id="A0A2T0T1N5"/>
<feature type="domain" description="FAD-binding PCMH-type" evidence="2">
    <location>
        <begin position="1"/>
        <end position="221"/>
    </location>
</feature>
<evidence type="ECO:0000259" key="2">
    <source>
        <dbReference type="PROSITE" id="PS51387"/>
    </source>
</evidence>
<evidence type="ECO:0000313" key="3">
    <source>
        <dbReference type="EMBL" id="PRY39561.1"/>
    </source>
</evidence>
<reference evidence="3 4" key="1">
    <citation type="submission" date="2018-03" db="EMBL/GenBank/DDBJ databases">
        <title>Genomic Encyclopedia of Archaeal and Bacterial Type Strains, Phase II (KMG-II): from individual species to whole genera.</title>
        <authorList>
            <person name="Goeker M."/>
        </authorList>
    </citation>
    <scope>NUCLEOTIDE SEQUENCE [LARGE SCALE GENOMIC DNA]</scope>
    <source>
        <strain evidence="3 4">DSM 44720</strain>
    </source>
</reference>
<evidence type="ECO:0000256" key="1">
    <source>
        <dbReference type="ARBA" id="ARBA00023002"/>
    </source>
</evidence>
<dbReference type="InterPro" id="IPR016167">
    <property type="entry name" value="FAD-bd_PCMH_sub1"/>
</dbReference>
<dbReference type="GO" id="GO:0016491">
    <property type="term" value="F:oxidoreductase activity"/>
    <property type="evidence" value="ECO:0007669"/>
    <property type="project" value="UniProtKB-KW"/>
</dbReference>
<dbReference type="PROSITE" id="PS51387">
    <property type="entry name" value="FAD_PCMH"/>
    <property type="match status" value="1"/>
</dbReference>
<dbReference type="EMBL" id="PVTF01000007">
    <property type="protein sequence ID" value="PRY39561.1"/>
    <property type="molecule type" value="Genomic_DNA"/>
</dbReference>
<dbReference type="InterPro" id="IPR005107">
    <property type="entry name" value="CO_DH_flav_C"/>
</dbReference>
<dbReference type="Pfam" id="PF00941">
    <property type="entry name" value="FAD_binding_5"/>
    <property type="match status" value="1"/>
</dbReference>
<dbReference type="GO" id="GO:0071949">
    <property type="term" value="F:FAD binding"/>
    <property type="evidence" value="ECO:0007669"/>
    <property type="project" value="InterPro"/>
</dbReference>
<dbReference type="OrthoDB" id="9814706at2"/>
<protein>
    <submittedName>
        <fullName evidence="3">Xanthine dehydrogenase YagS FAD-binding subunit</fullName>
    </submittedName>
</protein>
<keyword evidence="4" id="KW-1185">Reference proteome</keyword>
<dbReference type="Gene3D" id="3.30.43.10">
    <property type="entry name" value="Uridine Diphospho-n-acetylenolpyruvylglucosamine Reductase, domain 2"/>
    <property type="match status" value="1"/>
</dbReference>
<dbReference type="PANTHER" id="PTHR42659">
    <property type="entry name" value="XANTHINE DEHYDROGENASE SUBUNIT C-RELATED"/>
    <property type="match status" value="1"/>
</dbReference>
<name>A0A2T0T1N5_9PSEU</name>
<keyword evidence="1" id="KW-0560">Oxidoreductase</keyword>
<dbReference type="SMART" id="SM01092">
    <property type="entry name" value="CO_deh_flav_C"/>
    <property type="match status" value="1"/>
</dbReference>
<dbReference type="InterPro" id="IPR016169">
    <property type="entry name" value="FAD-bd_PCMH_sub2"/>
</dbReference>
<comment type="caution">
    <text evidence="3">The sequence shown here is derived from an EMBL/GenBank/DDBJ whole genome shotgun (WGS) entry which is preliminary data.</text>
</comment>
<sequence>MRPFGYVRAESPEAAAALVAGDLSAAFVGGGTEILNWLKDGLADPALLVDVGRLGLDAVEVSDGGLRLGSGARMSDVARDRHVRAEFPVLARALEAGASPQLRNMATLGGNLLQRTRCAYFREPSFPCNKRVPGTGCPARDGDHAMHAILGASDACVAVHPSDLAVALLALDARVEVLGVHGRREVAIEDFYPHAGDDPRRETALRHGELVVGIGVPSGPRARTSGYLKVRERGSFAFALVSVAAAVEVVEGVVRSARIALGGVAHRPWRVRAAEDALLGRPLADGSVADAAEAAVRDADPLPGNRYKVAIARGAVRRVLEEIGERG</sequence>